<reference evidence="2" key="1">
    <citation type="submission" date="2023-02" db="EMBL/GenBank/DDBJ databases">
        <title>Description and genomic characterization of Salipiger bruguierae sp. nov., isolated from the sediment of mangrove plant Bruguiera sexangula.</title>
        <authorList>
            <person name="Long M."/>
        </authorList>
    </citation>
    <scope>NUCLEOTIDE SEQUENCE</scope>
    <source>
        <strain evidence="2">H15</strain>
    </source>
</reference>
<proteinExistence type="predicted"/>
<dbReference type="RefSeq" id="WP_353472337.1">
    <property type="nucleotide sequence ID" value="NZ_CP123384.1"/>
</dbReference>
<evidence type="ECO:0000256" key="1">
    <source>
        <dbReference type="SAM" id="Phobius"/>
    </source>
</evidence>
<dbReference type="EMBL" id="CP123384">
    <property type="protein sequence ID" value="XCC93514.1"/>
    <property type="molecule type" value="Genomic_DNA"/>
</dbReference>
<keyword evidence="1" id="KW-1133">Transmembrane helix</keyword>
<feature type="transmembrane region" description="Helical" evidence="1">
    <location>
        <begin position="47"/>
        <end position="74"/>
    </location>
</feature>
<keyword evidence="1" id="KW-0472">Membrane</keyword>
<name>A0AAU8AFJ2_9RHOB</name>
<accession>A0AAU8AFJ2</accession>
<feature type="transmembrane region" description="Helical" evidence="1">
    <location>
        <begin position="20"/>
        <end position="38"/>
    </location>
</feature>
<evidence type="ECO:0000313" key="2">
    <source>
        <dbReference type="EMBL" id="XCC93514.1"/>
    </source>
</evidence>
<protein>
    <submittedName>
        <fullName evidence="2">Uncharacterized protein</fullName>
    </submittedName>
</protein>
<sequence length="151" mass="15909">MFSGLWQKVLSWSWQHLPTVFATFLSMLFVFLVAGFFIEQKSFLSRLIAPVAGFFSGAIIGGGWAATVGGIGVAAMGTAFAVPAFAVVGLGVLAGGVIGGFGGVTFELVAFLRNPSSFDVQYAGLFGVLIAAIAIFFPIRAALRFLLHRRA</sequence>
<dbReference type="AlphaFoldDB" id="A0AAU8AFJ2"/>
<keyword evidence="1" id="KW-0812">Transmembrane</keyword>
<feature type="transmembrane region" description="Helical" evidence="1">
    <location>
        <begin position="80"/>
        <end position="110"/>
    </location>
</feature>
<organism evidence="2">
    <name type="scientific">Alloyangia sp. H15</name>
    <dbReference type="NCBI Taxonomy" id="3029062"/>
    <lineage>
        <taxon>Bacteria</taxon>
        <taxon>Pseudomonadati</taxon>
        <taxon>Pseudomonadota</taxon>
        <taxon>Alphaproteobacteria</taxon>
        <taxon>Rhodobacterales</taxon>
        <taxon>Roseobacteraceae</taxon>
        <taxon>Alloyangia</taxon>
    </lineage>
</organism>
<gene>
    <name evidence="2" type="ORF">PVT71_13670</name>
</gene>
<feature type="transmembrane region" description="Helical" evidence="1">
    <location>
        <begin position="122"/>
        <end position="143"/>
    </location>
</feature>